<keyword evidence="2" id="KW-0808">Transferase</keyword>
<dbReference type="SUPFAM" id="SSF55729">
    <property type="entry name" value="Acyl-CoA N-acyltransferases (Nat)"/>
    <property type="match status" value="1"/>
</dbReference>
<sequence length="171" mass="18057">MAGLVRDRRPEDLDAVASALVEVHRVDGYPVEGVDDPHAWLNPPGLLHAWVAVVGDHVVGHALTTTAQPGVAAVDAWVAHGGDPATTIVGGRLFVAPAGRGHRLGLLLARTMTDWAAHHCLDLVGDVMTKDSAAIAAYERLGWQRIGTAMHDTGHGTQVPAYLYVSPAPLH</sequence>
<dbReference type="Proteomes" id="UP000245639">
    <property type="component" value="Unassembled WGS sequence"/>
</dbReference>
<evidence type="ECO:0000259" key="1">
    <source>
        <dbReference type="PROSITE" id="PS51186"/>
    </source>
</evidence>
<accession>A0A2U1FDD6</accession>
<evidence type="ECO:0000313" key="3">
    <source>
        <dbReference type="Proteomes" id="UP000245639"/>
    </source>
</evidence>
<dbReference type="PROSITE" id="PS51186">
    <property type="entry name" value="GNAT"/>
    <property type="match status" value="1"/>
</dbReference>
<dbReference type="Pfam" id="PF00583">
    <property type="entry name" value="Acetyltransf_1"/>
    <property type="match status" value="1"/>
</dbReference>
<feature type="domain" description="N-acetyltransferase" evidence="1">
    <location>
        <begin position="3"/>
        <end position="169"/>
    </location>
</feature>
<evidence type="ECO:0000313" key="2">
    <source>
        <dbReference type="EMBL" id="PVZ10146.1"/>
    </source>
</evidence>
<organism evidence="2 3">
    <name type="scientific">Actinomycetospora cinnamomea</name>
    <dbReference type="NCBI Taxonomy" id="663609"/>
    <lineage>
        <taxon>Bacteria</taxon>
        <taxon>Bacillati</taxon>
        <taxon>Actinomycetota</taxon>
        <taxon>Actinomycetes</taxon>
        <taxon>Pseudonocardiales</taxon>
        <taxon>Pseudonocardiaceae</taxon>
        <taxon>Actinomycetospora</taxon>
    </lineage>
</organism>
<dbReference type="OrthoDB" id="4458954at2"/>
<dbReference type="AlphaFoldDB" id="A0A2U1FDD6"/>
<comment type="caution">
    <text evidence="2">The sequence shown here is derived from an EMBL/GenBank/DDBJ whole genome shotgun (WGS) entry which is preliminary data.</text>
</comment>
<protein>
    <submittedName>
        <fullName evidence="2">Acetyltransferase (GNAT) family protein</fullName>
    </submittedName>
</protein>
<keyword evidence="3" id="KW-1185">Reference proteome</keyword>
<dbReference type="EMBL" id="QEKW01000005">
    <property type="protein sequence ID" value="PVZ10146.1"/>
    <property type="molecule type" value="Genomic_DNA"/>
</dbReference>
<dbReference type="Gene3D" id="3.40.630.30">
    <property type="match status" value="1"/>
</dbReference>
<dbReference type="InterPro" id="IPR000182">
    <property type="entry name" value="GNAT_dom"/>
</dbReference>
<dbReference type="InterPro" id="IPR016181">
    <property type="entry name" value="Acyl_CoA_acyltransferase"/>
</dbReference>
<proteinExistence type="predicted"/>
<dbReference type="RefSeq" id="WP_116708387.1">
    <property type="nucleotide sequence ID" value="NZ_QEKW01000005.1"/>
</dbReference>
<gene>
    <name evidence="2" type="ORF">C8D89_105222</name>
</gene>
<dbReference type="GO" id="GO:0016747">
    <property type="term" value="F:acyltransferase activity, transferring groups other than amino-acyl groups"/>
    <property type="evidence" value="ECO:0007669"/>
    <property type="project" value="InterPro"/>
</dbReference>
<reference evidence="2 3" key="1">
    <citation type="submission" date="2018-04" db="EMBL/GenBank/DDBJ databases">
        <title>Genomic Encyclopedia of Type Strains, Phase IV (KMG-IV): sequencing the most valuable type-strain genomes for metagenomic binning, comparative biology and taxonomic classification.</title>
        <authorList>
            <person name="Goeker M."/>
        </authorList>
    </citation>
    <scope>NUCLEOTIDE SEQUENCE [LARGE SCALE GENOMIC DNA]</scope>
    <source>
        <strain evidence="2 3">DSM 45771</strain>
    </source>
</reference>
<name>A0A2U1FDD6_9PSEU</name>